<evidence type="ECO:0000313" key="2">
    <source>
        <dbReference type="Proteomes" id="UP000595871"/>
    </source>
</evidence>
<sequence length="96" mass="11196">MNQVFEEVKARTGKSVYYIPAEEDLIPNEEVTSNLSALEEIVMVGYPIGLWDKINNYPILERVILLHIHHMILMKKELLSLILQHSLDHQDLQFIL</sequence>
<dbReference type="RefSeq" id="WP_200225693.1">
    <property type="nucleotide sequence ID" value="NZ_CP067016.1"/>
</dbReference>
<keyword evidence="2" id="KW-1185">Reference proteome</keyword>
<accession>A0A7T7UST5</accession>
<dbReference type="EMBL" id="CP067016">
    <property type="protein sequence ID" value="QQN55560.1"/>
    <property type="molecule type" value="Genomic_DNA"/>
</dbReference>
<dbReference type="KEGG" id="aob:I6H46_06570"/>
<protein>
    <submittedName>
        <fullName evidence="1">Uncharacterized protein</fullName>
    </submittedName>
</protein>
<evidence type="ECO:0000313" key="1">
    <source>
        <dbReference type="EMBL" id="QQN55560.1"/>
    </source>
</evidence>
<reference evidence="1 2" key="1">
    <citation type="submission" date="2020-12" db="EMBL/GenBank/DDBJ databases">
        <title>FDA dAtabase for Regulatory Grade micrObial Sequences (FDA-ARGOS): Supporting development and validation of Infectious Disease Dx tests.</title>
        <authorList>
            <person name="Sproer C."/>
            <person name="Gronow S."/>
            <person name="Severitt S."/>
            <person name="Schroder I."/>
            <person name="Tallon L."/>
            <person name="Sadzewicz L."/>
            <person name="Zhao X."/>
            <person name="Boylan J."/>
            <person name="Ott S."/>
            <person name="Bowen H."/>
            <person name="Vavikolanu K."/>
            <person name="Mehta A."/>
            <person name="Aluvathingal J."/>
            <person name="Nadendla S."/>
            <person name="Lowell S."/>
            <person name="Myers T."/>
            <person name="Yan Y."/>
            <person name="Sichtig H."/>
        </authorList>
    </citation>
    <scope>NUCLEOTIDE SEQUENCE [LARGE SCALE GENOMIC DNA]</scope>
    <source>
        <strain evidence="1 2">FDAARGOS_989</strain>
    </source>
</reference>
<dbReference type="AlphaFoldDB" id="A0A7T7UST5"/>
<dbReference type="Proteomes" id="UP000595871">
    <property type="component" value="Chromosome"/>
</dbReference>
<proteinExistence type="predicted"/>
<name>A0A7T7UST5_9FIRM</name>
<organism evidence="1 2">
    <name type="scientific">Anaerococcus obesiensis</name>
    <dbReference type="NCBI Taxonomy" id="1287640"/>
    <lineage>
        <taxon>Bacteria</taxon>
        <taxon>Bacillati</taxon>
        <taxon>Bacillota</taxon>
        <taxon>Tissierellia</taxon>
        <taxon>Tissierellales</taxon>
        <taxon>Peptoniphilaceae</taxon>
        <taxon>Anaerococcus</taxon>
    </lineage>
</organism>
<gene>
    <name evidence="1" type="ORF">I6H46_06570</name>
</gene>